<organism evidence="1 2">
    <name type="scientific">Panagrolaimus sp. JU765</name>
    <dbReference type="NCBI Taxonomy" id="591449"/>
    <lineage>
        <taxon>Eukaryota</taxon>
        <taxon>Metazoa</taxon>
        <taxon>Ecdysozoa</taxon>
        <taxon>Nematoda</taxon>
        <taxon>Chromadorea</taxon>
        <taxon>Rhabditida</taxon>
        <taxon>Tylenchina</taxon>
        <taxon>Panagrolaimomorpha</taxon>
        <taxon>Panagrolaimoidea</taxon>
        <taxon>Panagrolaimidae</taxon>
        <taxon>Panagrolaimus</taxon>
    </lineage>
</organism>
<reference evidence="2" key="1">
    <citation type="submission" date="2022-11" db="UniProtKB">
        <authorList>
            <consortium name="WormBaseParasite"/>
        </authorList>
    </citation>
    <scope>IDENTIFICATION</scope>
</reference>
<sequence>MGRFFGNIDLEQLWVPLGFIKLIEIVLVLVVYSSLHGWLFDVRVECSNTSVIHNEYAGFDLSHYGLKTCNGTEAYVFQESYGLSAALVSILSIASLIYCLAMLFLYLYRWNMYTSDDNLPRMDTAGTIIIASLWFIMFWTWWRQSSALEYYTSPENVQAINEAHKLCLKENSCKFTSYAMYAPLTVSVLGCLGCVILFSYNIWITYKETVWFRQRQMNQVPHTIETEPHTLA</sequence>
<proteinExistence type="predicted"/>
<protein>
    <submittedName>
        <fullName evidence="2">MARVEL domain-containing protein</fullName>
    </submittedName>
</protein>
<name>A0AC34QK34_9BILA</name>
<evidence type="ECO:0000313" key="1">
    <source>
        <dbReference type="Proteomes" id="UP000887576"/>
    </source>
</evidence>
<dbReference type="WBParaSite" id="JU765_v2.g17023.t1">
    <property type="protein sequence ID" value="JU765_v2.g17023.t1"/>
    <property type="gene ID" value="JU765_v2.g17023"/>
</dbReference>
<dbReference type="Proteomes" id="UP000887576">
    <property type="component" value="Unplaced"/>
</dbReference>
<accession>A0AC34QK34</accession>
<evidence type="ECO:0000313" key="2">
    <source>
        <dbReference type="WBParaSite" id="JU765_v2.g17023.t1"/>
    </source>
</evidence>